<dbReference type="Gene3D" id="2.80.10.50">
    <property type="match status" value="1"/>
</dbReference>
<dbReference type="PANTHER" id="PTHR10963">
    <property type="entry name" value="GLYCOSYL HYDROLASE-RELATED"/>
    <property type="match status" value="1"/>
</dbReference>
<organism evidence="3 4">
    <name type="scientific">Flammeovirga yaeyamensis</name>
    <dbReference type="NCBI Taxonomy" id="367791"/>
    <lineage>
        <taxon>Bacteria</taxon>
        <taxon>Pseudomonadati</taxon>
        <taxon>Bacteroidota</taxon>
        <taxon>Cytophagia</taxon>
        <taxon>Cytophagales</taxon>
        <taxon>Flammeovirgaceae</taxon>
        <taxon>Flammeovirga</taxon>
    </lineage>
</organism>
<accession>A0AAX1NB97</accession>
<comment type="similarity">
    <text evidence="1">Belongs to the glycosyl hydrolase 16 family.</text>
</comment>
<dbReference type="KEGG" id="fya:KMW28_28070"/>
<dbReference type="InterPro" id="IPR000757">
    <property type="entry name" value="Beta-glucanase-like"/>
</dbReference>
<dbReference type="Pfam" id="PF00722">
    <property type="entry name" value="Glyco_hydro_16"/>
    <property type="match status" value="1"/>
</dbReference>
<reference evidence="3 4" key="1">
    <citation type="submission" date="2021-05" db="EMBL/GenBank/DDBJ databases">
        <title>Comparative genomic studies on the polysaccharide-degrading batcterial strains of the Flammeovirga genus.</title>
        <authorList>
            <person name="Zewei F."/>
            <person name="Zheng Z."/>
            <person name="Yu L."/>
            <person name="Ruyue G."/>
            <person name="Yanhong M."/>
            <person name="Yuanyuan C."/>
            <person name="Jingyan G."/>
            <person name="Wenjun H."/>
        </authorList>
    </citation>
    <scope>NUCLEOTIDE SEQUENCE [LARGE SCALE GENOMIC DNA]</scope>
    <source>
        <strain evidence="3 4">NBRC:100898</strain>
    </source>
</reference>
<dbReference type="SUPFAM" id="SSF50370">
    <property type="entry name" value="Ricin B-like lectins"/>
    <property type="match status" value="1"/>
</dbReference>
<sequence length="427" mass="49238">MKNEFYFLTILFLIFGCAKDNSQVQKEENVIKHQPFIVVSNQKTIDLGNEWIEVWSDEFDGTSLDTSKWTKTVSTKSRAARPELGIKSWFWVEDHAWLNGNGQLVLKSSKVTTDKMYCGSVDSRGKYEPKYGYMEARIKIADTSKGNHTAFWLQGQQQGNVDGTGNDGAEIDIFESAWTSDYTKSVIHIDGYAADHKANTKKYDTPNIHDGYHIYGLLWDENKLEIYYDGEHKVTYEGIWVPQVKEWLWLSVGASFGDGDFVSQPIGDLSIAEVDYVRVWERDPLYQSPNTSDIIRLRNKESNFYFRVRGEGDDVEVQQTDNSRTGDWTHWKLVENMAPYYYIKNEGTQKLIRSLVNENNAQVYTKPLENTGSWTQWEFIYVGEGYFLIKNKETKKYLRASSLSNDSPIVLGTATDNYAQWKIETLE</sequence>
<dbReference type="CDD" id="cd08023">
    <property type="entry name" value="GH16_laminarinase_like"/>
    <property type="match status" value="1"/>
</dbReference>
<dbReference type="Proteomes" id="UP000678679">
    <property type="component" value="Chromosome 2"/>
</dbReference>
<dbReference type="InterPro" id="IPR050546">
    <property type="entry name" value="Glycosyl_Hydrlase_16"/>
</dbReference>
<dbReference type="PROSITE" id="PS51762">
    <property type="entry name" value="GH16_2"/>
    <property type="match status" value="1"/>
</dbReference>
<dbReference type="InterPro" id="IPR035992">
    <property type="entry name" value="Ricin_B-like_lectins"/>
</dbReference>
<dbReference type="SUPFAM" id="SSF49899">
    <property type="entry name" value="Concanavalin A-like lectins/glucanases"/>
    <property type="match status" value="1"/>
</dbReference>
<dbReference type="PROSITE" id="PS51257">
    <property type="entry name" value="PROKAR_LIPOPROTEIN"/>
    <property type="match status" value="1"/>
</dbReference>
<dbReference type="GO" id="GO:0005975">
    <property type="term" value="P:carbohydrate metabolic process"/>
    <property type="evidence" value="ECO:0007669"/>
    <property type="project" value="InterPro"/>
</dbReference>
<dbReference type="InterPro" id="IPR013320">
    <property type="entry name" value="ConA-like_dom_sf"/>
</dbReference>
<evidence type="ECO:0000256" key="1">
    <source>
        <dbReference type="ARBA" id="ARBA00006865"/>
    </source>
</evidence>
<dbReference type="EMBL" id="CP076133">
    <property type="protein sequence ID" value="QWG04759.1"/>
    <property type="molecule type" value="Genomic_DNA"/>
</dbReference>
<keyword evidence="4" id="KW-1185">Reference proteome</keyword>
<protein>
    <submittedName>
        <fullName evidence="3">Family 16 glycosylhydrolase</fullName>
    </submittedName>
</protein>
<gene>
    <name evidence="3" type="ORF">KMW28_28070</name>
</gene>
<evidence type="ECO:0000313" key="4">
    <source>
        <dbReference type="Proteomes" id="UP000678679"/>
    </source>
</evidence>
<proteinExistence type="inferred from homology"/>
<feature type="domain" description="GH16" evidence="2">
    <location>
        <begin position="45"/>
        <end position="285"/>
    </location>
</feature>
<dbReference type="PANTHER" id="PTHR10963:SF55">
    <property type="entry name" value="GLYCOSIDE HYDROLASE FAMILY 16 PROTEIN"/>
    <property type="match status" value="1"/>
</dbReference>
<evidence type="ECO:0000313" key="3">
    <source>
        <dbReference type="EMBL" id="QWG04759.1"/>
    </source>
</evidence>
<evidence type="ECO:0000259" key="2">
    <source>
        <dbReference type="PROSITE" id="PS51762"/>
    </source>
</evidence>
<dbReference type="CDD" id="cd00161">
    <property type="entry name" value="beta-trefoil_Ricin-like"/>
    <property type="match status" value="1"/>
</dbReference>
<dbReference type="Gene3D" id="2.60.120.200">
    <property type="match status" value="1"/>
</dbReference>
<dbReference type="GO" id="GO:0004553">
    <property type="term" value="F:hydrolase activity, hydrolyzing O-glycosyl compounds"/>
    <property type="evidence" value="ECO:0007669"/>
    <property type="project" value="InterPro"/>
</dbReference>
<dbReference type="AlphaFoldDB" id="A0AAX1NB97"/>
<dbReference type="RefSeq" id="WP_169666708.1">
    <property type="nucleotide sequence ID" value="NZ_CP076133.1"/>
</dbReference>
<name>A0AAX1NB97_9BACT</name>